<keyword evidence="2" id="KW-1133">Transmembrane helix</keyword>
<accession>A0A412FY71</accession>
<organism evidence="4 5">
    <name type="scientific">Holdemania filiformis</name>
    <dbReference type="NCBI Taxonomy" id="61171"/>
    <lineage>
        <taxon>Bacteria</taxon>
        <taxon>Bacillati</taxon>
        <taxon>Bacillota</taxon>
        <taxon>Erysipelotrichia</taxon>
        <taxon>Erysipelotrichales</taxon>
        <taxon>Erysipelotrichaceae</taxon>
        <taxon>Holdemania</taxon>
    </lineage>
</organism>
<evidence type="ECO:0000256" key="2">
    <source>
        <dbReference type="SAM" id="Phobius"/>
    </source>
</evidence>
<keyword evidence="5" id="KW-1185">Reference proteome</keyword>
<evidence type="ECO:0000256" key="1">
    <source>
        <dbReference type="SAM" id="MobiDB-lite"/>
    </source>
</evidence>
<dbReference type="EMBL" id="QRUP01000013">
    <property type="protein sequence ID" value="RGR73132.1"/>
    <property type="molecule type" value="Genomic_DNA"/>
</dbReference>
<feature type="signal peptide" evidence="3">
    <location>
        <begin position="1"/>
        <end position="28"/>
    </location>
</feature>
<name>A0A412FY71_9FIRM</name>
<dbReference type="RefSeq" id="WP_117895317.1">
    <property type="nucleotide sequence ID" value="NZ_CABJCV010000013.1"/>
</dbReference>
<feature type="chain" id="PRO_5019545617" evidence="3">
    <location>
        <begin position="29"/>
        <end position="785"/>
    </location>
</feature>
<keyword evidence="2" id="KW-0472">Membrane</keyword>
<feature type="region of interest" description="Disordered" evidence="1">
    <location>
        <begin position="598"/>
        <end position="624"/>
    </location>
</feature>
<dbReference type="Proteomes" id="UP000284178">
    <property type="component" value="Unassembled WGS sequence"/>
</dbReference>
<evidence type="ECO:0000313" key="5">
    <source>
        <dbReference type="Proteomes" id="UP000284178"/>
    </source>
</evidence>
<feature type="transmembrane region" description="Helical" evidence="2">
    <location>
        <begin position="757"/>
        <end position="775"/>
    </location>
</feature>
<protein>
    <submittedName>
        <fullName evidence="4">Uncharacterized protein</fullName>
    </submittedName>
</protein>
<evidence type="ECO:0000256" key="3">
    <source>
        <dbReference type="SAM" id="SignalP"/>
    </source>
</evidence>
<dbReference type="GeneID" id="83015975"/>
<comment type="caution">
    <text evidence="4">The sequence shown here is derived from an EMBL/GenBank/DDBJ whole genome shotgun (WGS) entry which is preliminary data.</text>
</comment>
<keyword evidence="3" id="KW-0732">Signal</keyword>
<proteinExistence type="predicted"/>
<evidence type="ECO:0000313" key="4">
    <source>
        <dbReference type="EMBL" id="RGR73132.1"/>
    </source>
</evidence>
<gene>
    <name evidence="4" type="ORF">DWY25_11275</name>
</gene>
<keyword evidence="2" id="KW-0812">Transmembrane</keyword>
<dbReference type="AlphaFoldDB" id="A0A412FY71"/>
<sequence length="785" mass="87966">MIKRWVKVLLCVCLVAPCFFAQITPAYAASNGILNVNGVDIWGIIQDGYKNYEEWAADNRKAAADFFQSGLDGAYRLVKGILGGNSVYADAQKKILEHSLKCFADGNYTSCKYVDERVKENEADGRYTKGYSGGRNYYTGGNGTIYNAGDTVYNNFVNTTNNTYTYVTNNNEYVTNNYTNMYYDIKNNYYYTTNNNYTYKYQYTYNYTYYTMIDSNGQEASKKYYFELPDGRSSFNMTEDDIKGYVLNYNITNYDTVYDNDRTLALYHFNGDTYDSSINNLPLKWDSGASTDYLTVDSNFQGYLYFSPDIEHKFTVDTSMNGDFSIEWRAYLSDVNKTNIPAKKSGDGIWYPLNNYHNLFINGEAMTSYAIDRNGKYGAALTRRFIQDNWVFAHRLGFNVTCPSLVWHRDDWDVIDTPNTTAYSTIPSKNIVTTGSWSTYSLERKGSTLYYYVNGVLVDTLSDYTDPVSSISLRMRANLTTQFTYIDELRISGKAVHDGVTNYTPSSTQFDTNLVYVLPEISPENHILIKSIIPITSQQFGGVRSSAPVKGDVYVPVSDDYTVVDVQQYNGADWIEVPASVYYGGVWVDIKGFSLKAQEPTPPDDPDVTPTPTPDGGSGGGAFVPGNPEQSATNIWDVLVALINKAGDILSGTADLLGSLVSGFVNLLGKLFIPSSDFFASLMQTDFPELKLKLGFLSAPFDIFTSVLHSFDNISDLGSYGFSWPDVSIPGFGVLIPAGGYSFDDLLANDVFNRMRSLMLTINNAVIWLAVVNLARKKLDGFMRR</sequence>
<dbReference type="SUPFAM" id="SSF49899">
    <property type="entry name" value="Concanavalin A-like lectins/glucanases"/>
    <property type="match status" value="1"/>
</dbReference>
<reference evidence="4 5" key="1">
    <citation type="submission" date="2018-08" db="EMBL/GenBank/DDBJ databases">
        <title>A genome reference for cultivated species of the human gut microbiota.</title>
        <authorList>
            <person name="Zou Y."/>
            <person name="Xue W."/>
            <person name="Luo G."/>
        </authorList>
    </citation>
    <scope>NUCLEOTIDE SEQUENCE [LARGE SCALE GENOMIC DNA]</scope>
    <source>
        <strain evidence="4 5">AF24-29</strain>
    </source>
</reference>
<dbReference type="InterPro" id="IPR013320">
    <property type="entry name" value="ConA-like_dom_sf"/>
</dbReference>